<protein>
    <recommendedName>
        <fullName evidence="3">TIGR02453 family protein</fullName>
    </recommendedName>
</protein>
<dbReference type="RefSeq" id="WP_146565692.1">
    <property type="nucleotide sequence ID" value="NZ_SIHJ01000001.1"/>
</dbReference>
<dbReference type="PANTHER" id="PTHR36452:SF1">
    <property type="entry name" value="DUF2461 DOMAIN-CONTAINING PROTEIN"/>
    <property type="match status" value="1"/>
</dbReference>
<dbReference type="InterPro" id="IPR015996">
    <property type="entry name" value="UCP028451"/>
</dbReference>
<evidence type="ECO:0000313" key="2">
    <source>
        <dbReference type="Proteomes" id="UP000316714"/>
    </source>
</evidence>
<dbReference type="Proteomes" id="UP000316714">
    <property type="component" value="Unassembled WGS sequence"/>
</dbReference>
<dbReference type="Pfam" id="PF09365">
    <property type="entry name" value="DUF2461"/>
    <property type="match status" value="1"/>
</dbReference>
<evidence type="ECO:0008006" key="3">
    <source>
        <dbReference type="Google" id="ProtNLM"/>
    </source>
</evidence>
<dbReference type="PIRSF" id="PIRSF028451">
    <property type="entry name" value="UCP028451"/>
    <property type="match status" value="1"/>
</dbReference>
<dbReference type="InterPro" id="IPR012808">
    <property type="entry name" value="CHP02453"/>
</dbReference>
<accession>A0A5C5VK78</accession>
<evidence type="ECO:0000313" key="1">
    <source>
        <dbReference type="EMBL" id="TWT38279.1"/>
    </source>
</evidence>
<dbReference type="NCBIfam" id="TIGR02453">
    <property type="entry name" value="TIGR02453 family protein"/>
    <property type="match status" value="1"/>
</dbReference>
<dbReference type="EMBL" id="SIHJ01000001">
    <property type="protein sequence ID" value="TWT38279.1"/>
    <property type="molecule type" value="Genomic_DNA"/>
</dbReference>
<dbReference type="OrthoDB" id="9794241at2"/>
<dbReference type="AlphaFoldDB" id="A0A5C5VK78"/>
<keyword evidence="2" id="KW-1185">Reference proteome</keyword>
<organism evidence="1 2">
    <name type="scientific">Posidoniimonas corsicana</name>
    <dbReference type="NCBI Taxonomy" id="1938618"/>
    <lineage>
        <taxon>Bacteria</taxon>
        <taxon>Pseudomonadati</taxon>
        <taxon>Planctomycetota</taxon>
        <taxon>Planctomycetia</taxon>
        <taxon>Pirellulales</taxon>
        <taxon>Lacipirellulaceae</taxon>
        <taxon>Posidoniimonas</taxon>
    </lineage>
</organism>
<sequence length="231" mass="26083">MPSPAFAGFPLGLLHFLEELSRNNNKPWFDKNKDRYEREVRGPALAYIDAMQKPLARFSPHFLAVPKKVGGSLMRIHRDVRFAKDKSPYKTNVGIHFRHNAGRDVHAPGIYLHIEPEEAFLGVGIWRPETAALAGIREAVNADPKAWKRVTGGNAFRDRFELRGDSLKRPPRGYDADHPLIEDLKRKDHLAVCPIDHDVLLQTDVVKVTSDLIRKTKAYLAFLCDAVGVGF</sequence>
<name>A0A5C5VK78_9BACT</name>
<proteinExistence type="predicted"/>
<comment type="caution">
    <text evidence="1">The sequence shown here is derived from an EMBL/GenBank/DDBJ whole genome shotgun (WGS) entry which is preliminary data.</text>
</comment>
<reference evidence="1 2" key="1">
    <citation type="submission" date="2019-02" db="EMBL/GenBank/DDBJ databases">
        <title>Deep-cultivation of Planctomycetes and their phenomic and genomic characterization uncovers novel biology.</title>
        <authorList>
            <person name="Wiegand S."/>
            <person name="Jogler M."/>
            <person name="Boedeker C."/>
            <person name="Pinto D."/>
            <person name="Vollmers J."/>
            <person name="Rivas-Marin E."/>
            <person name="Kohn T."/>
            <person name="Peeters S.H."/>
            <person name="Heuer A."/>
            <person name="Rast P."/>
            <person name="Oberbeckmann S."/>
            <person name="Bunk B."/>
            <person name="Jeske O."/>
            <person name="Meyerdierks A."/>
            <person name="Storesund J.E."/>
            <person name="Kallscheuer N."/>
            <person name="Luecker S."/>
            <person name="Lage O.M."/>
            <person name="Pohl T."/>
            <person name="Merkel B.J."/>
            <person name="Hornburger P."/>
            <person name="Mueller R.-W."/>
            <person name="Bruemmer F."/>
            <person name="Labrenz M."/>
            <person name="Spormann A.M."/>
            <person name="Op Den Camp H."/>
            <person name="Overmann J."/>
            <person name="Amann R."/>
            <person name="Jetten M.S.M."/>
            <person name="Mascher T."/>
            <person name="Medema M.H."/>
            <person name="Devos D.P."/>
            <person name="Kaster A.-K."/>
            <person name="Ovreas L."/>
            <person name="Rohde M."/>
            <person name="Galperin M.Y."/>
            <person name="Jogler C."/>
        </authorList>
    </citation>
    <scope>NUCLEOTIDE SEQUENCE [LARGE SCALE GENOMIC DNA]</scope>
    <source>
        <strain evidence="1 2">KOR34</strain>
    </source>
</reference>
<gene>
    <name evidence="1" type="ORF">KOR34_32480</name>
</gene>
<dbReference type="PANTHER" id="PTHR36452">
    <property type="entry name" value="CHROMOSOME 12, WHOLE GENOME SHOTGUN SEQUENCE"/>
    <property type="match status" value="1"/>
</dbReference>